<gene>
    <name evidence="2" type="ORF">BW425_26725</name>
</gene>
<dbReference type="Gene3D" id="3.40.50.1820">
    <property type="entry name" value="alpha/beta hydrolase"/>
    <property type="match status" value="1"/>
</dbReference>
<dbReference type="PRINTS" id="PR00111">
    <property type="entry name" value="ABHYDROLASE"/>
</dbReference>
<evidence type="ECO:0000259" key="1">
    <source>
        <dbReference type="Pfam" id="PF00561"/>
    </source>
</evidence>
<protein>
    <recommendedName>
        <fullName evidence="1">AB hydrolase-1 domain-containing protein</fullName>
    </recommendedName>
</protein>
<name>A0A1Y3MAM4_9BACI</name>
<organism evidence="2 3">
    <name type="scientific">Bacillus pseudomycoides</name>
    <dbReference type="NCBI Taxonomy" id="64104"/>
    <lineage>
        <taxon>Bacteria</taxon>
        <taxon>Bacillati</taxon>
        <taxon>Bacillota</taxon>
        <taxon>Bacilli</taxon>
        <taxon>Bacillales</taxon>
        <taxon>Bacillaceae</taxon>
        <taxon>Bacillus</taxon>
        <taxon>Bacillus cereus group</taxon>
    </lineage>
</organism>
<feature type="domain" description="AB hydrolase-1" evidence="1">
    <location>
        <begin position="24"/>
        <end position="254"/>
    </location>
</feature>
<dbReference type="GO" id="GO:0016020">
    <property type="term" value="C:membrane"/>
    <property type="evidence" value="ECO:0007669"/>
    <property type="project" value="TreeGrafter"/>
</dbReference>
<dbReference type="PANTHER" id="PTHR43798:SF33">
    <property type="entry name" value="HYDROLASE, PUTATIVE (AFU_ORTHOLOGUE AFUA_2G14860)-RELATED"/>
    <property type="match status" value="1"/>
</dbReference>
<comment type="caution">
    <text evidence="2">The sequence shown here is derived from an EMBL/GenBank/DDBJ whole genome shotgun (WGS) entry which is preliminary data.</text>
</comment>
<dbReference type="SUPFAM" id="SSF53474">
    <property type="entry name" value="alpha/beta-Hydrolases"/>
    <property type="match status" value="1"/>
</dbReference>
<dbReference type="EMBL" id="MWPX01000076">
    <property type="protein sequence ID" value="OUM45921.1"/>
    <property type="molecule type" value="Genomic_DNA"/>
</dbReference>
<reference evidence="2 3" key="1">
    <citation type="submission" date="2017-02" db="EMBL/GenBank/DDBJ databases">
        <title>Bacillus pseudomycoides isolate FSL K6-0042.</title>
        <authorList>
            <person name="Kovac J."/>
        </authorList>
    </citation>
    <scope>NUCLEOTIDE SEQUENCE [LARGE SCALE GENOMIC DNA]</scope>
    <source>
        <strain evidence="2 3">FSL K6-0042</strain>
    </source>
</reference>
<dbReference type="Pfam" id="PF00561">
    <property type="entry name" value="Abhydrolase_1"/>
    <property type="match status" value="1"/>
</dbReference>
<dbReference type="InterPro" id="IPR050266">
    <property type="entry name" value="AB_hydrolase_sf"/>
</dbReference>
<dbReference type="InterPro" id="IPR000073">
    <property type="entry name" value="AB_hydrolase_1"/>
</dbReference>
<evidence type="ECO:0000313" key="3">
    <source>
        <dbReference type="Proteomes" id="UP000195321"/>
    </source>
</evidence>
<dbReference type="AlphaFoldDB" id="A0A1Y3MAM4"/>
<accession>A0A1Y3MAM4</accession>
<dbReference type="PANTHER" id="PTHR43798">
    <property type="entry name" value="MONOACYLGLYCEROL LIPASE"/>
    <property type="match status" value="1"/>
</dbReference>
<proteinExistence type="predicted"/>
<sequence>MTFQFSNTYSAGEIHRTANKECCIVFVHGFSESKECWSDIVYQVKDHANVVTYDCIGHGNNSDLWNDTSFETYVDQLKSLINFLKVEEQINKIILVGHSQGAAIATQYTLQYPDNIDKLMLISPFTYVDEPLKALWTNFLKLVQRGDMELFWNINSSLLLGSKSKIWSGFREKSIQDRLEFFSQEQLIPLIKALLNVNVVGDMSILHNKLTHLIHGEYDTMFPNYYSKEILRYIPEASFIKVDDANHLLIELEPHISQEIIKTIVEITK</sequence>
<dbReference type="InterPro" id="IPR029058">
    <property type="entry name" value="AB_hydrolase_fold"/>
</dbReference>
<dbReference type="RefSeq" id="WP_088094693.1">
    <property type="nucleotide sequence ID" value="NZ_JBALMA010000522.1"/>
</dbReference>
<dbReference type="Proteomes" id="UP000195321">
    <property type="component" value="Unassembled WGS sequence"/>
</dbReference>
<evidence type="ECO:0000313" key="2">
    <source>
        <dbReference type="EMBL" id="OUM45921.1"/>
    </source>
</evidence>